<dbReference type="Pfam" id="PF08352">
    <property type="entry name" value="oligo_HPY"/>
    <property type="match status" value="1"/>
</dbReference>
<dbReference type="Gene3D" id="3.40.50.300">
    <property type="entry name" value="P-loop containing nucleotide triphosphate hydrolases"/>
    <property type="match status" value="1"/>
</dbReference>
<dbReference type="InterPro" id="IPR003593">
    <property type="entry name" value="AAA+_ATPase"/>
</dbReference>
<dbReference type="GO" id="GO:0015833">
    <property type="term" value="P:peptide transport"/>
    <property type="evidence" value="ECO:0007669"/>
    <property type="project" value="InterPro"/>
</dbReference>
<keyword evidence="8" id="KW-1185">Reference proteome</keyword>
<gene>
    <name evidence="7" type="ORF">CR162_08730</name>
</gene>
<evidence type="ECO:0000256" key="4">
    <source>
        <dbReference type="ARBA" id="ARBA00022741"/>
    </source>
</evidence>
<dbReference type="RefSeq" id="WP_099095163.1">
    <property type="nucleotide sequence ID" value="NZ_PDNU01000012.1"/>
</dbReference>
<keyword evidence="3" id="KW-0813">Transport</keyword>
<dbReference type="GO" id="GO:0055085">
    <property type="term" value="P:transmembrane transport"/>
    <property type="evidence" value="ECO:0007669"/>
    <property type="project" value="UniProtKB-ARBA"/>
</dbReference>
<evidence type="ECO:0000256" key="5">
    <source>
        <dbReference type="ARBA" id="ARBA00022840"/>
    </source>
</evidence>
<dbReference type="GO" id="GO:0005524">
    <property type="term" value="F:ATP binding"/>
    <property type="evidence" value="ECO:0007669"/>
    <property type="project" value="UniProtKB-KW"/>
</dbReference>
<dbReference type="Pfam" id="PF00005">
    <property type="entry name" value="ABC_tran"/>
    <property type="match status" value="1"/>
</dbReference>
<dbReference type="InterPro" id="IPR013563">
    <property type="entry name" value="Oligopep_ABC_C"/>
</dbReference>
<protein>
    <submittedName>
        <fullName evidence="7">Peptide ABC transporter ATP-binding protein</fullName>
    </submittedName>
</protein>
<dbReference type="CDD" id="cd03257">
    <property type="entry name" value="ABC_NikE_OppD_transporters"/>
    <property type="match status" value="1"/>
</dbReference>
<evidence type="ECO:0000256" key="2">
    <source>
        <dbReference type="ARBA" id="ARBA00005417"/>
    </source>
</evidence>
<organism evidence="7 8">
    <name type="scientific">Teichococcus rhizosphaerae</name>
    <dbReference type="NCBI Taxonomy" id="1335062"/>
    <lineage>
        <taxon>Bacteria</taxon>
        <taxon>Pseudomonadati</taxon>
        <taxon>Pseudomonadota</taxon>
        <taxon>Alphaproteobacteria</taxon>
        <taxon>Acetobacterales</taxon>
        <taxon>Roseomonadaceae</taxon>
        <taxon>Roseomonas</taxon>
    </lineage>
</organism>
<dbReference type="AlphaFoldDB" id="A0A2C7AB14"/>
<dbReference type="FunFam" id="3.40.50.300:FF:000016">
    <property type="entry name" value="Oligopeptide ABC transporter ATP-binding component"/>
    <property type="match status" value="1"/>
</dbReference>
<evidence type="ECO:0000313" key="8">
    <source>
        <dbReference type="Proteomes" id="UP000223527"/>
    </source>
</evidence>
<dbReference type="PROSITE" id="PS50893">
    <property type="entry name" value="ABC_TRANSPORTER_2"/>
    <property type="match status" value="1"/>
</dbReference>
<dbReference type="InterPro" id="IPR050319">
    <property type="entry name" value="ABC_transp_ATP-bind"/>
</dbReference>
<sequence length="333" mass="35946">MSTLLKAEGLVRRYAMRRGWFGRPVEVRALDGVSLSLEHGRTLGLVGESGCGKSTTGRLVLGLETPDEGRVTFEDQPLPAPGTAEWRRLRARMQMVYQDPLGAMDRRLTIGAQVAEPWAIHDRSSSPERVAALLRSVGLRPDHAARYPHELSGGQRQRAVLARALATDPALLVCDEPISALDVSIQAQVMNLLSEIQAERGVALLFISHDLRAVRQMSHRVAVMYLGRIVEEGEPDAVLHDPAHPYSQALVSAIPHPQRRGQRIVLQGDPPSPAARPAGCAFHPRCPVASARCAVDTPALRPRADGRLVACHVAHGEIPAGHGLPAPTLAKAA</sequence>
<dbReference type="PANTHER" id="PTHR43776">
    <property type="entry name" value="TRANSPORT ATP-BINDING PROTEIN"/>
    <property type="match status" value="1"/>
</dbReference>
<feature type="domain" description="ABC transporter" evidence="6">
    <location>
        <begin position="5"/>
        <end position="251"/>
    </location>
</feature>
<keyword evidence="4" id="KW-0547">Nucleotide-binding</keyword>
<comment type="subcellular location">
    <subcellularLocation>
        <location evidence="1">Cell inner membrane</location>
        <topology evidence="1">Peripheral membrane protein</topology>
    </subcellularLocation>
</comment>
<evidence type="ECO:0000259" key="6">
    <source>
        <dbReference type="PROSITE" id="PS50893"/>
    </source>
</evidence>
<evidence type="ECO:0000313" key="7">
    <source>
        <dbReference type="EMBL" id="PHK95249.1"/>
    </source>
</evidence>
<dbReference type="NCBIfam" id="TIGR01727">
    <property type="entry name" value="oligo_HPY"/>
    <property type="match status" value="1"/>
</dbReference>
<dbReference type="PROSITE" id="PS00211">
    <property type="entry name" value="ABC_TRANSPORTER_1"/>
    <property type="match status" value="1"/>
</dbReference>
<dbReference type="PANTHER" id="PTHR43776:SF7">
    <property type="entry name" value="D,D-DIPEPTIDE TRANSPORT ATP-BINDING PROTEIN DDPF-RELATED"/>
    <property type="match status" value="1"/>
</dbReference>
<dbReference type="EMBL" id="PDNU01000012">
    <property type="protein sequence ID" value="PHK95249.1"/>
    <property type="molecule type" value="Genomic_DNA"/>
</dbReference>
<dbReference type="InterPro" id="IPR017871">
    <property type="entry name" value="ABC_transporter-like_CS"/>
</dbReference>
<comment type="caution">
    <text evidence="7">The sequence shown here is derived from an EMBL/GenBank/DDBJ whole genome shotgun (WGS) entry which is preliminary data.</text>
</comment>
<comment type="similarity">
    <text evidence="2">Belongs to the ABC transporter superfamily.</text>
</comment>
<name>A0A2C7AB14_9PROT</name>
<dbReference type="Proteomes" id="UP000223527">
    <property type="component" value="Unassembled WGS sequence"/>
</dbReference>
<dbReference type="InterPro" id="IPR027417">
    <property type="entry name" value="P-loop_NTPase"/>
</dbReference>
<dbReference type="GO" id="GO:0005886">
    <property type="term" value="C:plasma membrane"/>
    <property type="evidence" value="ECO:0007669"/>
    <property type="project" value="UniProtKB-SubCell"/>
</dbReference>
<keyword evidence="5 7" id="KW-0067">ATP-binding</keyword>
<dbReference type="InterPro" id="IPR003439">
    <property type="entry name" value="ABC_transporter-like_ATP-bd"/>
</dbReference>
<dbReference type="OrthoDB" id="9767950at2"/>
<dbReference type="SMART" id="SM00382">
    <property type="entry name" value="AAA"/>
    <property type="match status" value="1"/>
</dbReference>
<evidence type="ECO:0000256" key="3">
    <source>
        <dbReference type="ARBA" id="ARBA00022448"/>
    </source>
</evidence>
<accession>A0A2C7AB14</accession>
<evidence type="ECO:0000256" key="1">
    <source>
        <dbReference type="ARBA" id="ARBA00004417"/>
    </source>
</evidence>
<proteinExistence type="inferred from homology"/>
<reference evidence="7 8" key="1">
    <citation type="submission" date="2017-10" db="EMBL/GenBank/DDBJ databases">
        <authorList>
            <person name="Banno H."/>
            <person name="Chua N.-H."/>
        </authorList>
    </citation>
    <scope>NUCLEOTIDE SEQUENCE [LARGE SCALE GENOMIC DNA]</scope>
    <source>
        <strain evidence="7 8">YW11</strain>
    </source>
</reference>
<dbReference type="GO" id="GO:0016887">
    <property type="term" value="F:ATP hydrolysis activity"/>
    <property type="evidence" value="ECO:0007669"/>
    <property type="project" value="InterPro"/>
</dbReference>
<dbReference type="SUPFAM" id="SSF52540">
    <property type="entry name" value="P-loop containing nucleoside triphosphate hydrolases"/>
    <property type="match status" value="1"/>
</dbReference>